<comment type="caution">
    <text evidence="2">The sequence shown here is derived from an EMBL/GenBank/DDBJ whole genome shotgun (WGS) entry which is preliminary data.</text>
</comment>
<evidence type="ECO:0000313" key="2">
    <source>
        <dbReference type="EMBL" id="CAE8723568.1"/>
    </source>
</evidence>
<dbReference type="Proteomes" id="UP000626109">
    <property type="component" value="Unassembled WGS sequence"/>
</dbReference>
<dbReference type="EMBL" id="CAJNNW010034688">
    <property type="protein sequence ID" value="CAE8723568.1"/>
    <property type="molecule type" value="Genomic_DNA"/>
</dbReference>
<proteinExistence type="predicted"/>
<dbReference type="AlphaFoldDB" id="A0A813LBK7"/>
<evidence type="ECO:0000313" key="3">
    <source>
        <dbReference type="Proteomes" id="UP000626109"/>
    </source>
</evidence>
<gene>
    <name evidence="2" type="ORF">PGLA2088_LOCUS43227</name>
</gene>
<sequence>MLGRMQSDTNWDCPPVDTWSSSGLKKFGIERRQIIRDLQSPQMPSAAGSNSSGNAGACRKASRKKCSCTASQQLGTAALQRAMKPLALRNDCLAWAGRLRSWQSHRQAACEC</sequence>
<protein>
    <submittedName>
        <fullName evidence="2">Uncharacterized protein</fullName>
    </submittedName>
</protein>
<organism evidence="2 3">
    <name type="scientific">Polarella glacialis</name>
    <name type="common">Dinoflagellate</name>
    <dbReference type="NCBI Taxonomy" id="89957"/>
    <lineage>
        <taxon>Eukaryota</taxon>
        <taxon>Sar</taxon>
        <taxon>Alveolata</taxon>
        <taxon>Dinophyceae</taxon>
        <taxon>Suessiales</taxon>
        <taxon>Suessiaceae</taxon>
        <taxon>Polarella</taxon>
    </lineage>
</organism>
<feature type="compositionally biased region" description="Low complexity" evidence="1">
    <location>
        <begin position="45"/>
        <end position="57"/>
    </location>
</feature>
<reference evidence="2" key="1">
    <citation type="submission" date="2021-02" db="EMBL/GenBank/DDBJ databases">
        <authorList>
            <person name="Dougan E. K."/>
            <person name="Rhodes N."/>
            <person name="Thang M."/>
            <person name="Chan C."/>
        </authorList>
    </citation>
    <scope>NUCLEOTIDE SEQUENCE</scope>
</reference>
<accession>A0A813LBK7</accession>
<feature type="region of interest" description="Disordered" evidence="1">
    <location>
        <begin position="38"/>
        <end position="58"/>
    </location>
</feature>
<evidence type="ECO:0000256" key="1">
    <source>
        <dbReference type="SAM" id="MobiDB-lite"/>
    </source>
</evidence>
<name>A0A813LBK7_POLGL</name>